<reference evidence="2" key="1">
    <citation type="journal article" date="2019" name="Int. J. Syst. Evol. Microbiol.">
        <title>The Global Catalogue of Microorganisms (GCM) 10K type strain sequencing project: providing services to taxonomists for standard genome sequencing and annotation.</title>
        <authorList>
            <consortium name="The Broad Institute Genomics Platform"/>
            <consortium name="The Broad Institute Genome Sequencing Center for Infectious Disease"/>
            <person name="Wu L."/>
            <person name="Ma J."/>
        </authorList>
    </citation>
    <scope>NUCLEOTIDE SEQUENCE [LARGE SCALE GENOMIC DNA]</scope>
    <source>
        <strain evidence="2">CGMCC 4.7367</strain>
    </source>
</reference>
<dbReference type="RefSeq" id="WP_191301432.1">
    <property type="nucleotide sequence ID" value="NZ_BNAR01000007.1"/>
</dbReference>
<protein>
    <submittedName>
        <fullName evidence="1">Uncharacterized protein</fullName>
    </submittedName>
</protein>
<dbReference type="Proteomes" id="UP000605568">
    <property type="component" value="Unassembled WGS sequence"/>
</dbReference>
<keyword evidence="2" id="KW-1185">Reference proteome</keyword>
<comment type="caution">
    <text evidence="1">The sequence shown here is derived from an EMBL/GenBank/DDBJ whole genome shotgun (WGS) entry which is preliminary data.</text>
</comment>
<evidence type="ECO:0000313" key="2">
    <source>
        <dbReference type="Proteomes" id="UP000605568"/>
    </source>
</evidence>
<accession>A0ABQ3MHB0</accession>
<dbReference type="EMBL" id="BNAR01000007">
    <property type="protein sequence ID" value="GHH46439.1"/>
    <property type="molecule type" value="Genomic_DNA"/>
</dbReference>
<proteinExistence type="predicted"/>
<gene>
    <name evidence="1" type="ORF">GCM10017774_49370</name>
</gene>
<evidence type="ECO:0000313" key="1">
    <source>
        <dbReference type="EMBL" id="GHH46439.1"/>
    </source>
</evidence>
<organism evidence="1 2">
    <name type="scientific">Lentzea cavernae</name>
    <dbReference type="NCBI Taxonomy" id="2020703"/>
    <lineage>
        <taxon>Bacteria</taxon>
        <taxon>Bacillati</taxon>
        <taxon>Actinomycetota</taxon>
        <taxon>Actinomycetes</taxon>
        <taxon>Pseudonocardiales</taxon>
        <taxon>Pseudonocardiaceae</taxon>
        <taxon>Lentzea</taxon>
    </lineage>
</organism>
<sequence length="209" mass="23729">MPAIHLPTELRDQIIYAMYRRADEMDWQLLSNSKKTAQYRSWVDDREVGGLMLLHGAEKDVRVWLKDVVMKEYARAQEGIGPYVRYLPERFKGPQEVVGAALSDSWTVRPDSVAIKPNRCTATRAGSDRLVVWGHPGTFKDLFWSALTQTKGLGNEAVIVITTRDGENIDDTEKVWQKTIGLRGEFDVVHLHRRLVPNPDYVPPPSASD</sequence>
<name>A0ABQ3MHB0_9PSEU</name>